<accession>A0A919RVS8</accession>
<dbReference type="Pfam" id="PF10925">
    <property type="entry name" value="DUF2680"/>
    <property type="match status" value="1"/>
</dbReference>
<protein>
    <recommendedName>
        <fullName evidence="5">DUF2680 domain-containing protein</fullName>
    </recommendedName>
</protein>
<evidence type="ECO:0000256" key="2">
    <source>
        <dbReference type="SAM" id="SignalP"/>
    </source>
</evidence>
<dbReference type="RefSeq" id="WP_212902165.1">
    <property type="nucleotide sequence ID" value="NZ_BOPZ01000001.1"/>
</dbReference>
<dbReference type="InterPro" id="IPR024485">
    <property type="entry name" value="DUF2680"/>
</dbReference>
<feature type="signal peptide" evidence="2">
    <location>
        <begin position="1"/>
        <end position="24"/>
    </location>
</feature>
<comment type="caution">
    <text evidence="3">The sequence shown here is derived from an EMBL/GenBank/DDBJ whole genome shotgun (WGS) entry which is preliminary data.</text>
</comment>
<feature type="region of interest" description="Disordered" evidence="1">
    <location>
        <begin position="90"/>
        <end position="114"/>
    </location>
</feature>
<keyword evidence="2" id="KW-0732">Signal</keyword>
<dbReference type="EMBL" id="BOPZ01000001">
    <property type="protein sequence ID" value="GIM27402.1"/>
    <property type="molecule type" value="Genomic_DNA"/>
</dbReference>
<evidence type="ECO:0000256" key="1">
    <source>
        <dbReference type="SAM" id="MobiDB-lite"/>
    </source>
</evidence>
<feature type="compositionally biased region" description="Gly residues" evidence="1">
    <location>
        <begin position="104"/>
        <end position="114"/>
    </location>
</feature>
<sequence>MKKSLIALAMAGVLAIGTGIVAFASESDSGSAPFGFRTKGTTGVQYEMSQGKTFEEAKSAMLQKKYEYIDKAVADGKITKERGEELKAQMKENSDACTEPGSMRGKGNGLGLGGGRGMGFGQCNGLDTQNSK</sequence>
<name>A0A919RVS8_9CLOT</name>
<feature type="chain" id="PRO_5038123369" description="DUF2680 domain-containing protein" evidence="2">
    <location>
        <begin position="25"/>
        <end position="132"/>
    </location>
</feature>
<dbReference type="AlphaFoldDB" id="A0A919RVS8"/>
<dbReference type="Proteomes" id="UP000679179">
    <property type="component" value="Unassembled WGS sequence"/>
</dbReference>
<evidence type="ECO:0000313" key="4">
    <source>
        <dbReference type="Proteomes" id="UP000679179"/>
    </source>
</evidence>
<gene>
    <name evidence="3" type="ORF">CPJCM30710_00680</name>
</gene>
<reference evidence="3" key="1">
    <citation type="submission" date="2021-03" db="EMBL/GenBank/DDBJ databases">
        <title>Taxonomic study of Clostridium polyendosporum from meadow-gley soil under rice.</title>
        <authorList>
            <person name="Kobayashi H."/>
            <person name="Tanizawa Y."/>
            <person name="Yagura M."/>
        </authorList>
    </citation>
    <scope>NUCLEOTIDE SEQUENCE</scope>
    <source>
        <strain evidence="3">JCM 30710</strain>
    </source>
</reference>
<keyword evidence="4" id="KW-1185">Reference proteome</keyword>
<evidence type="ECO:0000313" key="3">
    <source>
        <dbReference type="EMBL" id="GIM27402.1"/>
    </source>
</evidence>
<evidence type="ECO:0008006" key="5">
    <source>
        <dbReference type="Google" id="ProtNLM"/>
    </source>
</evidence>
<proteinExistence type="predicted"/>
<organism evidence="3 4">
    <name type="scientific">Clostridium polyendosporum</name>
    <dbReference type="NCBI Taxonomy" id="69208"/>
    <lineage>
        <taxon>Bacteria</taxon>
        <taxon>Bacillati</taxon>
        <taxon>Bacillota</taxon>
        <taxon>Clostridia</taxon>
        <taxon>Eubacteriales</taxon>
        <taxon>Clostridiaceae</taxon>
        <taxon>Clostridium</taxon>
    </lineage>
</organism>